<dbReference type="SUPFAM" id="SSF46785">
    <property type="entry name" value="Winged helix' DNA-binding domain"/>
    <property type="match status" value="1"/>
</dbReference>
<dbReference type="PANTHER" id="PTHR30537:SF31">
    <property type="entry name" value="TRANSCRIPTIONAL REGULATOR, LYSR FAMILY"/>
    <property type="match status" value="1"/>
</dbReference>
<dbReference type="FunFam" id="1.10.10.10:FF:000001">
    <property type="entry name" value="LysR family transcriptional regulator"/>
    <property type="match status" value="1"/>
</dbReference>
<dbReference type="SUPFAM" id="SSF53850">
    <property type="entry name" value="Periplasmic binding protein-like II"/>
    <property type="match status" value="1"/>
</dbReference>
<sequence>MDLNDLYYFAKVVEHQGFSAAARALGIPKSKVSRRISELEKRLNAQLLYRSTRKLHITEIGKAYYQHCKAMLIEAESAEELIEHNHAEPRGLIRLTCPIALLHAHIGDMLAEFLLKYPQVTVHMEASNRRVDVIAEGVDLAIRVRPLPLESSDLVLKILSDRGLCLVASPALIKQQGIPKHPAELKAWPSLGLGQTQSHSQNNFEWCLHHENGDQIVVPYSPRLVTTDMVALRASAIAGVGVVQLPNLMVPNQLASGELQRVLPDWSPRREIIHVVFPSRRGILPAVRALIDFLCEKYDSFEEA</sequence>
<dbReference type="PROSITE" id="PS50931">
    <property type="entry name" value="HTH_LYSR"/>
    <property type="match status" value="1"/>
</dbReference>
<keyword evidence="7" id="KW-1185">Reference proteome</keyword>
<dbReference type="InterPro" id="IPR005119">
    <property type="entry name" value="LysR_subst-bd"/>
</dbReference>
<dbReference type="GO" id="GO:0043565">
    <property type="term" value="F:sequence-specific DNA binding"/>
    <property type="evidence" value="ECO:0007669"/>
    <property type="project" value="TreeGrafter"/>
</dbReference>
<dbReference type="PANTHER" id="PTHR30537">
    <property type="entry name" value="HTH-TYPE TRANSCRIPTIONAL REGULATOR"/>
    <property type="match status" value="1"/>
</dbReference>
<dbReference type="RefSeq" id="WP_130555706.1">
    <property type="nucleotide sequence ID" value="NZ_AP028947.1"/>
</dbReference>
<evidence type="ECO:0000313" key="6">
    <source>
        <dbReference type="EMBL" id="BET26863.1"/>
    </source>
</evidence>
<organism evidence="6 7">
    <name type="scientific">Limnobacter thiooxidans</name>
    <dbReference type="NCBI Taxonomy" id="131080"/>
    <lineage>
        <taxon>Bacteria</taxon>
        <taxon>Pseudomonadati</taxon>
        <taxon>Pseudomonadota</taxon>
        <taxon>Betaproteobacteria</taxon>
        <taxon>Burkholderiales</taxon>
        <taxon>Burkholderiaceae</taxon>
        <taxon>Limnobacter</taxon>
    </lineage>
</organism>
<keyword evidence="3" id="KW-0238">DNA-binding</keyword>
<dbReference type="Proteomes" id="UP001329151">
    <property type="component" value="Chromosome"/>
</dbReference>
<dbReference type="NCBIfam" id="NF011573">
    <property type="entry name" value="PRK14997.1"/>
    <property type="match status" value="1"/>
</dbReference>
<evidence type="ECO:0000256" key="4">
    <source>
        <dbReference type="ARBA" id="ARBA00023163"/>
    </source>
</evidence>
<dbReference type="GO" id="GO:0003700">
    <property type="term" value="F:DNA-binding transcription factor activity"/>
    <property type="evidence" value="ECO:0007669"/>
    <property type="project" value="InterPro"/>
</dbReference>
<dbReference type="InterPro" id="IPR036388">
    <property type="entry name" value="WH-like_DNA-bd_sf"/>
</dbReference>
<dbReference type="KEGG" id="lto:RGQ30_23640"/>
<dbReference type="GO" id="GO:0006351">
    <property type="term" value="P:DNA-templated transcription"/>
    <property type="evidence" value="ECO:0007669"/>
    <property type="project" value="TreeGrafter"/>
</dbReference>
<dbReference type="Pfam" id="PF00126">
    <property type="entry name" value="HTH_1"/>
    <property type="match status" value="1"/>
</dbReference>
<dbReference type="InterPro" id="IPR036390">
    <property type="entry name" value="WH_DNA-bd_sf"/>
</dbReference>
<protein>
    <submittedName>
        <fullName evidence="6">LysR family transcriptional regulator</fullName>
    </submittedName>
</protein>
<keyword evidence="4" id="KW-0804">Transcription</keyword>
<keyword evidence="2" id="KW-0805">Transcription regulation</keyword>
<dbReference type="EMBL" id="AP028947">
    <property type="protein sequence ID" value="BET26863.1"/>
    <property type="molecule type" value="Genomic_DNA"/>
</dbReference>
<evidence type="ECO:0000313" key="7">
    <source>
        <dbReference type="Proteomes" id="UP001329151"/>
    </source>
</evidence>
<feature type="domain" description="HTH lysR-type" evidence="5">
    <location>
        <begin position="1"/>
        <end position="58"/>
    </location>
</feature>
<dbReference type="InterPro" id="IPR000847">
    <property type="entry name" value="LysR_HTH_N"/>
</dbReference>
<name>A0AA86MBP6_9BURK</name>
<evidence type="ECO:0000256" key="2">
    <source>
        <dbReference type="ARBA" id="ARBA00023015"/>
    </source>
</evidence>
<proteinExistence type="inferred from homology"/>
<dbReference type="Gene3D" id="3.40.190.290">
    <property type="match status" value="1"/>
</dbReference>
<dbReference type="Gene3D" id="1.10.10.10">
    <property type="entry name" value="Winged helix-like DNA-binding domain superfamily/Winged helix DNA-binding domain"/>
    <property type="match status" value="1"/>
</dbReference>
<evidence type="ECO:0000256" key="1">
    <source>
        <dbReference type="ARBA" id="ARBA00009437"/>
    </source>
</evidence>
<dbReference type="CDD" id="cd08473">
    <property type="entry name" value="PBP2_CrgA_like_4"/>
    <property type="match status" value="1"/>
</dbReference>
<gene>
    <name evidence="6" type="ORF">RGQ30_23640</name>
</gene>
<dbReference type="Pfam" id="PF03466">
    <property type="entry name" value="LysR_substrate"/>
    <property type="match status" value="1"/>
</dbReference>
<evidence type="ECO:0000256" key="3">
    <source>
        <dbReference type="ARBA" id="ARBA00023125"/>
    </source>
</evidence>
<reference evidence="6 7" key="1">
    <citation type="submission" date="2023-10" db="EMBL/GenBank/DDBJ databases">
        <title>Complete Genome Sequence of Limnobacter thiooxidans CS-K2T, Isolated from freshwater lake sediments in Bavaria, Germany.</title>
        <authorList>
            <person name="Naruki M."/>
            <person name="Watanabe A."/>
            <person name="Warashina T."/>
            <person name="Morita T."/>
            <person name="Arakawa K."/>
        </authorList>
    </citation>
    <scope>NUCLEOTIDE SEQUENCE [LARGE SCALE GENOMIC DNA]</scope>
    <source>
        <strain evidence="6 7">CS-K2</strain>
    </source>
</reference>
<comment type="similarity">
    <text evidence="1">Belongs to the LysR transcriptional regulatory family.</text>
</comment>
<dbReference type="AlphaFoldDB" id="A0AA86MBP6"/>
<dbReference type="InterPro" id="IPR058163">
    <property type="entry name" value="LysR-type_TF_proteobact-type"/>
</dbReference>
<evidence type="ECO:0000259" key="5">
    <source>
        <dbReference type="PROSITE" id="PS50931"/>
    </source>
</evidence>
<accession>A0AA86MBP6</accession>